<evidence type="ECO:0000259" key="1">
    <source>
        <dbReference type="Pfam" id="PF12984"/>
    </source>
</evidence>
<proteinExistence type="predicted"/>
<dbReference type="InterPro" id="IPR011990">
    <property type="entry name" value="TPR-like_helical_dom_sf"/>
</dbReference>
<keyword evidence="3" id="KW-1185">Reference proteome</keyword>
<gene>
    <name evidence="2" type="ORF">ACU52_01850</name>
</gene>
<protein>
    <recommendedName>
        <fullName evidence="1">DUF3868 domain-containing protein</fullName>
    </recommendedName>
</protein>
<dbReference type="Gene3D" id="3.30.1330.60">
    <property type="entry name" value="OmpA-like domain"/>
    <property type="match status" value="1"/>
</dbReference>
<evidence type="ECO:0000313" key="2">
    <source>
        <dbReference type="EMBL" id="KOO69562.1"/>
    </source>
</evidence>
<feature type="domain" description="DUF3868" evidence="1">
    <location>
        <begin position="21"/>
        <end position="85"/>
    </location>
</feature>
<evidence type="ECO:0000313" key="3">
    <source>
        <dbReference type="Proteomes" id="UP000036951"/>
    </source>
</evidence>
<dbReference type="AlphaFoldDB" id="A0A8E1USS6"/>
<dbReference type="Proteomes" id="UP000036951">
    <property type="component" value="Unassembled WGS sequence"/>
</dbReference>
<dbReference type="SUPFAM" id="SSF48452">
    <property type="entry name" value="TPR-like"/>
    <property type="match status" value="1"/>
</dbReference>
<dbReference type="Gene3D" id="1.25.40.10">
    <property type="entry name" value="Tetratricopeptide repeat domain"/>
    <property type="match status" value="1"/>
</dbReference>
<dbReference type="InterPro" id="IPR024480">
    <property type="entry name" value="DUF3868"/>
</dbReference>
<reference evidence="2 3" key="1">
    <citation type="submission" date="2015-06" db="EMBL/GenBank/DDBJ databases">
        <title>Prevotella sp. 109, sp. nov., a novel member of the family Prevotellaceae isolated from human faeces.</title>
        <authorList>
            <person name="Shkoporov A.N."/>
            <person name="Chaplin A.V."/>
            <person name="Kafarskaia L.I."/>
            <person name="Efimov B.A."/>
        </authorList>
    </citation>
    <scope>NUCLEOTIDE SEQUENCE [LARGE SCALE GENOMIC DNA]</scope>
    <source>
        <strain evidence="2 3">109</strain>
    </source>
</reference>
<comment type="caution">
    <text evidence="2">The sequence shown here is derived from an EMBL/GenBank/DDBJ whole genome shotgun (WGS) entry which is preliminary data.</text>
</comment>
<dbReference type="InterPro" id="IPR036737">
    <property type="entry name" value="OmpA-like_sf"/>
</dbReference>
<sequence>MAAPLALQAQSVEPKLAGRTVTVENIKVENTNQTMVVDLDLNMDSLKLPSNMRLVFTPIITNNTEERQMPQIVVNGRKQDISYRRGGHKDFPANVVAVRRKNNTDQTLHYSAVLPYEPWMKNSNVIVAEDLCGCGDVKDQNTVELKRLRTPFMPYMRPAAEAQKVRHEEGRAFIDFPVDKITLYPEYRNNPRELEKIVNTINLVKNDKNTTITNIEIHGYASPESPYEHNAYLAQNRAKTLKDYVRKLVHIEDRLFTVSSTPEDWEGLREYVVEGNLDNSDAILKLIDDKTLDPDAKEWKIKSTYPTDYRFMLDSWYPALRHSDYVVSYSVRPFSVDEAKQVLKTKPQQLSLEEMYMVAQTYEPGSREFNEVMETAVRMYPDDPTANINAACTRMESGDLEGAKRYLSKAGNSPQALHAKGVMAMLEGNTGQARQLLNQAKQAGAQGVDKNLQILDM</sequence>
<dbReference type="Pfam" id="PF12984">
    <property type="entry name" value="DUF3868"/>
    <property type="match status" value="1"/>
</dbReference>
<organism evidence="2 3">
    <name type="scientific">Xylanibacter rarus</name>
    <dbReference type="NCBI Taxonomy" id="1676614"/>
    <lineage>
        <taxon>Bacteria</taxon>
        <taxon>Pseudomonadati</taxon>
        <taxon>Bacteroidota</taxon>
        <taxon>Bacteroidia</taxon>
        <taxon>Bacteroidales</taxon>
        <taxon>Prevotellaceae</taxon>
        <taxon>Xylanibacter</taxon>
    </lineage>
</organism>
<accession>A0A8E1USS6</accession>
<dbReference type="EMBL" id="LFQU01000002">
    <property type="protein sequence ID" value="KOO69562.1"/>
    <property type="molecule type" value="Genomic_DNA"/>
</dbReference>
<dbReference type="SUPFAM" id="SSF103088">
    <property type="entry name" value="OmpA-like"/>
    <property type="match status" value="1"/>
</dbReference>
<name>A0A8E1USS6_9BACT</name>